<evidence type="ECO:0000256" key="1">
    <source>
        <dbReference type="SAM" id="MobiDB-lite"/>
    </source>
</evidence>
<organism evidence="2 3">
    <name type="scientific">Musa balbisiana</name>
    <name type="common">Banana</name>
    <dbReference type="NCBI Taxonomy" id="52838"/>
    <lineage>
        <taxon>Eukaryota</taxon>
        <taxon>Viridiplantae</taxon>
        <taxon>Streptophyta</taxon>
        <taxon>Embryophyta</taxon>
        <taxon>Tracheophyta</taxon>
        <taxon>Spermatophyta</taxon>
        <taxon>Magnoliopsida</taxon>
        <taxon>Liliopsida</taxon>
        <taxon>Zingiberales</taxon>
        <taxon>Musaceae</taxon>
        <taxon>Musa</taxon>
    </lineage>
</organism>
<feature type="region of interest" description="Disordered" evidence="1">
    <location>
        <begin position="86"/>
        <end position="110"/>
    </location>
</feature>
<sequence length="110" mass="11614">MLREQWGDEPGADGGGEVGDGEGDGGPHRGLAGGRPDNFYAYKMGSSVQVRLAAAARLNASNGVTSPVLMAVERWEMERVMRTSSRACRGKTRGDHTALLARGPSPLDSD</sequence>
<dbReference type="AlphaFoldDB" id="A0A4S8IYV0"/>
<reference evidence="2 3" key="1">
    <citation type="journal article" date="2019" name="Nat. Plants">
        <title>Genome sequencing of Musa balbisiana reveals subgenome evolution and function divergence in polyploid bananas.</title>
        <authorList>
            <person name="Yao X."/>
        </authorList>
    </citation>
    <scope>NUCLEOTIDE SEQUENCE [LARGE SCALE GENOMIC DNA]</scope>
    <source>
        <strain evidence="3">cv. DH-PKW</strain>
        <tissue evidence="2">Leaves</tissue>
    </source>
</reference>
<proteinExistence type="predicted"/>
<evidence type="ECO:0000313" key="3">
    <source>
        <dbReference type="Proteomes" id="UP000317650"/>
    </source>
</evidence>
<gene>
    <name evidence="2" type="ORF">C4D60_Mb10t21490</name>
</gene>
<keyword evidence="3" id="KW-1185">Reference proteome</keyword>
<dbReference type="EMBL" id="PYDT01000008">
    <property type="protein sequence ID" value="THU54103.1"/>
    <property type="molecule type" value="Genomic_DNA"/>
</dbReference>
<accession>A0A4S8IYV0</accession>
<protein>
    <submittedName>
        <fullName evidence="2">Uncharacterized protein</fullName>
    </submittedName>
</protein>
<feature type="region of interest" description="Disordered" evidence="1">
    <location>
        <begin position="1"/>
        <end position="37"/>
    </location>
</feature>
<dbReference type="Proteomes" id="UP000317650">
    <property type="component" value="Chromosome 10"/>
</dbReference>
<name>A0A4S8IYV0_MUSBA</name>
<comment type="caution">
    <text evidence="2">The sequence shown here is derived from an EMBL/GenBank/DDBJ whole genome shotgun (WGS) entry which is preliminary data.</text>
</comment>
<evidence type="ECO:0000313" key="2">
    <source>
        <dbReference type="EMBL" id="THU54103.1"/>
    </source>
</evidence>